<comment type="caution">
    <text evidence="2">The sequence shown here is derived from an EMBL/GenBank/DDBJ whole genome shotgun (WGS) entry which is preliminary data.</text>
</comment>
<sequence>EQFFTYALSGSKAKSDPATQKGVKPYTSVVEERAQATSTPEAFRRTSPAEQIKPKSRSPRQRSEAWATMSAQHQLSHPAAHIIKVKLCFTCIAPNLGSE</sequence>
<dbReference type="EMBL" id="BGPR01003083">
    <property type="protein sequence ID" value="GBM83474.1"/>
    <property type="molecule type" value="Genomic_DNA"/>
</dbReference>
<name>A0A4Y2J0M1_ARAVE</name>
<evidence type="ECO:0000313" key="2">
    <source>
        <dbReference type="EMBL" id="GBM83474.1"/>
    </source>
</evidence>
<feature type="non-terminal residue" evidence="2">
    <location>
        <position position="1"/>
    </location>
</feature>
<feature type="region of interest" description="Disordered" evidence="1">
    <location>
        <begin position="1"/>
        <end position="64"/>
    </location>
</feature>
<evidence type="ECO:0000256" key="1">
    <source>
        <dbReference type="SAM" id="MobiDB-lite"/>
    </source>
</evidence>
<reference evidence="2 3" key="1">
    <citation type="journal article" date="2019" name="Sci. Rep.">
        <title>Orb-weaving spider Araneus ventricosus genome elucidates the spidroin gene catalogue.</title>
        <authorList>
            <person name="Kono N."/>
            <person name="Nakamura H."/>
            <person name="Ohtoshi R."/>
            <person name="Moran D.A.P."/>
            <person name="Shinohara A."/>
            <person name="Yoshida Y."/>
            <person name="Fujiwara M."/>
            <person name="Mori M."/>
            <person name="Tomita M."/>
            <person name="Arakawa K."/>
        </authorList>
    </citation>
    <scope>NUCLEOTIDE SEQUENCE [LARGE SCALE GENOMIC DNA]</scope>
</reference>
<keyword evidence="3" id="KW-1185">Reference proteome</keyword>
<accession>A0A4Y2J0M1</accession>
<gene>
    <name evidence="2" type="ORF">AVEN_138325_1</name>
</gene>
<proteinExistence type="predicted"/>
<dbReference type="Proteomes" id="UP000499080">
    <property type="component" value="Unassembled WGS sequence"/>
</dbReference>
<dbReference type="AlphaFoldDB" id="A0A4Y2J0M1"/>
<evidence type="ECO:0000313" key="3">
    <source>
        <dbReference type="Proteomes" id="UP000499080"/>
    </source>
</evidence>
<organism evidence="2 3">
    <name type="scientific">Araneus ventricosus</name>
    <name type="common">Orbweaver spider</name>
    <name type="synonym">Epeira ventricosa</name>
    <dbReference type="NCBI Taxonomy" id="182803"/>
    <lineage>
        <taxon>Eukaryota</taxon>
        <taxon>Metazoa</taxon>
        <taxon>Ecdysozoa</taxon>
        <taxon>Arthropoda</taxon>
        <taxon>Chelicerata</taxon>
        <taxon>Arachnida</taxon>
        <taxon>Araneae</taxon>
        <taxon>Araneomorphae</taxon>
        <taxon>Entelegynae</taxon>
        <taxon>Araneoidea</taxon>
        <taxon>Araneidae</taxon>
        <taxon>Araneus</taxon>
    </lineage>
</organism>
<protein>
    <submittedName>
        <fullName evidence="2">Uncharacterized protein</fullName>
    </submittedName>
</protein>